<evidence type="ECO:0000313" key="2">
    <source>
        <dbReference type="Proteomes" id="UP000262621"/>
    </source>
</evidence>
<name>A0A372FWR9_9ACTN</name>
<sequence length="72" mass="8106">MLIRCRVRPDRLDDGHTFVDVVSGPHLPDPLPSLAAFGRFRAGLEERCEQQEMSEVTVLGVYRTGEWLLPGL</sequence>
<dbReference type="OrthoDB" id="163010at2"/>
<keyword evidence="2" id="KW-1185">Reference proteome</keyword>
<evidence type="ECO:0000313" key="1">
    <source>
        <dbReference type="EMBL" id="RFS45183.1"/>
    </source>
</evidence>
<dbReference type="Proteomes" id="UP000262621">
    <property type="component" value="Unassembled WGS sequence"/>
</dbReference>
<reference evidence="1 2" key="1">
    <citation type="submission" date="2018-08" db="EMBL/GenBank/DDBJ databases">
        <title>Verrucosispora craniellae sp. nov., isolated from a marine sponge in the South China Sea.</title>
        <authorList>
            <person name="Li L."/>
            <person name="Lin H.W."/>
        </authorList>
    </citation>
    <scope>NUCLEOTIDE SEQUENCE [LARGE SCALE GENOMIC DNA]</scope>
    <source>
        <strain evidence="1 2">LHW63014</strain>
    </source>
</reference>
<accession>A0A372FWR9</accession>
<dbReference type="EMBL" id="QVFU01000019">
    <property type="protein sequence ID" value="RFS45183.1"/>
    <property type="molecule type" value="Genomic_DNA"/>
</dbReference>
<dbReference type="RefSeq" id="WP_147333504.1">
    <property type="nucleotide sequence ID" value="NZ_CP061725.1"/>
</dbReference>
<protein>
    <submittedName>
        <fullName evidence="1">Uncharacterized protein</fullName>
    </submittedName>
</protein>
<organism evidence="1 2">
    <name type="scientific">Micromonospora craniellae</name>
    <dbReference type="NCBI Taxonomy" id="2294034"/>
    <lineage>
        <taxon>Bacteria</taxon>
        <taxon>Bacillati</taxon>
        <taxon>Actinomycetota</taxon>
        <taxon>Actinomycetes</taxon>
        <taxon>Micromonosporales</taxon>
        <taxon>Micromonosporaceae</taxon>
        <taxon>Micromonospora</taxon>
    </lineage>
</organism>
<gene>
    <name evidence="1" type="ORF">D0Q02_18450</name>
</gene>
<proteinExistence type="predicted"/>
<dbReference type="AlphaFoldDB" id="A0A372FWR9"/>
<comment type="caution">
    <text evidence="1">The sequence shown here is derived from an EMBL/GenBank/DDBJ whole genome shotgun (WGS) entry which is preliminary data.</text>
</comment>